<sequence length="112" mass="13049">MHWHVLVLLQSLEIFLLQASRVCFQHLLVKVRGLRGLLHILSIRHILLWLGDIIQRQSALYLGGWWGPLTIPKRKDRIVQLTICLGFFRSEQFQINCLPAEVVLAVISHNYE</sequence>
<reference evidence="2" key="1">
    <citation type="submission" date="2019-06" db="EMBL/GenBank/DDBJ databases">
        <authorList>
            <person name="Zheng W."/>
        </authorList>
    </citation>
    <scope>NUCLEOTIDE SEQUENCE</scope>
    <source>
        <strain evidence="2">QDHG01</strain>
    </source>
</reference>
<evidence type="ECO:0000256" key="1">
    <source>
        <dbReference type="SAM" id="SignalP"/>
    </source>
</evidence>
<keyword evidence="3" id="KW-1185">Reference proteome</keyword>
<evidence type="ECO:0008006" key="4">
    <source>
        <dbReference type="Google" id="ProtNLM"/>
    </source>
</evidence>
<organism evidence="2 3">
    <name type="scientific">Halteria grandinella</name>
    <dbReference type="NCBI Taxonomy" id="5974"/>
    <lineage>
        <taxon>Eukaryota</taxon>
        <taxon>Sar</taxon>
        <taxon>Alveolata</taxon>
        <taxon>Ciliophora</taxon>
        <taxon>Intramacronucleata</taxon>
        <taxon>Spirotrichea</taxon>
        <taxon>Stichotrichia</taxon>
        <taxon>Sporadotrichida</taxon>
        <taxon>Halteriidae</taxon>
        <taxon>Halteria</taxon>
    </lineage>
</organism>
<dbReference type="Proteomes" id="UP000785679">
    <property type="component" value="Unassembled WGS sequence"/>
</dbReference>
<accession>A0A8J8NE65</accession>
<name>A0A8J8NE65_HALGN</name>
<feature type="chain" id="PRO_5035256062" description="Secreted protein" evidence="1">
    <location>
        <begin position="20"/>
        <end position="112"/>
    </location>
</feature>
<evidence type="ECO:0000313" key="2">
    <source>
        <dbReference type="EMBL" id="TNV73373.1"/>
    </source>
</evidence>
<evidence type="ECO:0000313" key="3">
    <source>
        <dbReference type="Proteomes" id="UP000785679"/>
    </source>
</evidence>
<dbReference type="AlphaFoldDB" id="A0A8J8NE65"/>
<protein>
    <recommendedName>
        <fullName evidence="4">Secreted protein</fullName>
    </recommendedName>
</protein>
<dbReference type="EMBL" id="RRYP01019053">
    <property type="protein sequence ID" value="TNV73373.1"/>
    <property type="molecule type" value="Genomic_DNA"/>
</dbReference>
<feature type="signal peptide" evidence="1">
    <location>
        <begin position="1"/>
        <end position="19"/>
    </location>
</feature>
<comment type="caution">
    <text evidence="2">The sequence shown here is derived from an EMBL/GenBank/DDBJ whole genome shotgun (WGS) entry which is preliminary data.</text>
</comment>
<gene>
    <name evidence="2" type="ORF">FGO68_gene2858</name>
</gene>
<proteinExistence type="predicted"/>
<keyword evidence="1" id="KW-0732">Signal</keyword>